<evidence type="ECO:0000313" key="1">
    <source>
        <dbReference type="EMBL" id="VFJ47337.1"/>
    </source>
</evidence>
<dbReference type="AlphaFoldDB" id="A0A450S625"/>
<reference evidence="1" key="1">
    <citation type="submission" date="2019-02" db="EMBL/GenBank/DDBJ databases">
        <authorList>
            <person name="Gruber-Vodicka R. H."/>
            <person name="Seah K. B. B."/>
        </authorList>
    </citation>
    <scope>NUCLEOTIDE SEQUENCE</scope>
    <source>
        <strain evidence="1">BECK_DK47</strain>
    </source>
</reference>
<accession>A0A450S625</accession>
<organism evidence="1">
    <name type="scientific">Candidatus Kentrum sp. DK</name>
    <dbReference type="NCBI Taxonomy" id="2126562"/>
    <lineage>
        <taxon>Bacteria</taxon>
        <taxon>Pseudomonadati</taxon>
        <taxon>Pseudomonadota</taxon>
        <taxon>Gammaproteobacteria</taxon>
        <taxon>Candidatus Kentrum</taxon>
    </lineage>
</organism>
<dbReference type="EMBL" id="CAADEX010000016">
    <property type="protein sequence ID" value="VFJ47337.1"/>
    <property type="molecule type" value="Genomic_DNA"/>
</dbReference>
<proteinExistence type="predicted"/>
<protein>
    <submittedName>
        <fullName evidence="1">Uncharacterized protein</fullName>
    </submittedName>
</protein>
<name>A0A450S625_9GAMM</name>
<sequence length="199" mass="23607">MLTAHGSPSWRLETRVTARRYAIIRVAERGTGYAKCPRRYFFSGTGLGRKRSLSMIITIVHLPPLPFHPSKLTRYFRNITHEFPYLTGYFPKFTRYLLNLTRWIENITRYFRNLTREILKLTRYFRNITRDISNLTREFRKITGEIGKLTRYLRGVWRLSARWPSTFPIHSAIGIRPRHGGQWPGCVIVARIAWAWMMS</sequence>
<gene>
    <name evidence="1" type="ORF">BECKDK2373B_GA0170837_101650</name>
</gene>